<comment type="caution">
    <text evidence="1">The sequence shown here is derived from an EMBL/GenBank/DDBJ whole genome shotgun (WGS) entry which is preliminary data.</text>
</comment>
<feature type="non-terminal residue" evidence="1">
    <location>
        <position position="1"/>
    </location>
</feature>
<dbReference type="Proteomes" id="UP001140087">
    <property type="component" value="Unassembled WGS sequence"/>
</dbReference>
<sequence length="99" mass="10918">DACRADLGPRVPGRPPPPRQHQHQRQRQPRRRRCGTAEPRGRGAVQERGPLLGRRAQPVGVPGVGARQRRDAAPRGRGDCAGQPVRHAHGRRLAPPRHV</sequence>
<reference evidence="1" key="1">
    <citation type="submission" date="2022-07" db="EMBL/GenBank/DDBJ databases">
        <title>Phylogenomic reconstructions and comparative analyses of Kickxellomycotina fungi.</title>
        <authorList>
            <person name="Reynolds N.K."/>
            <person name="Stajich J.E."/>
            <person name="Barry K."/>
            <person name="Grigoriev I.V."/>
            <person name="Crous P."/>
            <person name="Smith M.E."/>
        </authorList>
    </citation>
    <scope>NUCLEOTIDE SEQUENCE</scope>
    <source>
        <strain evidence="1">BCRC 34780</strain>
    </source>
</reference>
<keyword evidence="2" id="KW-1185">Reference proteome</keyword>
<accession>A0ACC1KFA8</accession>
<name>A0ACC1KFA8_9FUNG</name>
<proteinExistence type="predicted"/>
<evidence type="ECO:0000313" key="2">
    <source>
        <dbReference type="Proteomes" id="UP001140087"/>
    </source>
</evidence>
<protein>
    <submittedName>
        <fullName evidence="1">Uncharacterized protein</fullName>
    </submittedName>
</protein>
<organism evidence="1 2">
    <name type="scientific">Coemansia helicoidea</name>
    <dbReference type="NCBI Taxonomy" id="1286919"/>
    <lineage>
        <taxon>Eukaryota</taxon>
        <taxon>Fungi</taxon>
        <taxon>Fungi incertae sedis</taxon>
        <taxon>Zoopagomycota</taxon>
        <taxon>Kickxellomycotina</taxon>
        <taxon>Kickxellomycetes</taxon>
        <taxon>Kickxellales</taxon>
        <taxon>Kickxellaceae</taxon>
        <taxon>Coemansia</taxon>
    </lineage>
</organism>
<feature type="non-terminal residue" evidence="1">
    <location>
        <position position="99"/>
    </location>
</feature>
<gene>
    <name evidence="1" type="ORF">H4R21_006856</name>
</gene>
<dbReference type="EMBL" id="JANBUN010003907">
    <property type="protein sequence ID" value="KAJ2789002.1"/>
    <property type="molecule type" value="Genomic_DNA"/>
</dbReference>
<evidence type="ECO:0000313" key="1">
    <source>
        <dbReference type="EMBL" id="KAJ2789002.1"/>
    </source>
</evidence>